<dbReference type="EMBL" id="HACG01018791">
    <property type="protein sequence ID" value="CEK65656.1"/>
    <property type="molecule type" value="Transcribed_RNA"/>
</dbReference>
<reference evidence="1" key="1">
    <citation type="submission" date="2014-12" db="EMBL/GenBank/DDBJ databases">
        <title>Insight into the proteome of Arion vulgaris.</title>
        <authorList>
            <person name="Aradska J."/>
            <person name="Bulat T."/>
            <person name="Smidak R."/>
            <person name="Sarate P."/>
            <person name="Gangsoo J."/>
            <person name="Sialana F."/>
            <person name="Bilban M."/>
            <person name="Lubec G."/>
        </authorList>
    </citation>
    <scope>NUCLEOTIDE SEQUENCE</scope>
    <source>
        <tissue evidence="1">Skin</tissue>
    </source>
</reference>
<evidence type="ECO:0000313" key="1">
    <source>
        <dbReference type="EMBL" id="CEK65656.1"/>
    </source>
</evidence>
<proteinExistence type="predicted"/>
<name>A0A0B6ZCR0_9EUPU</name>
<protein>
    <submittedName>
        <fullName evidence="1">Uncharacterized protein</fullName>
    </submittedName>
</protein>
<accession>A0A0B6ZCR0</accession>
<sequence>MSTCQFRGESLNLLFDLCVNEESGASVFGEDIISTFQTVLSWHVHMTNYSTKQLTTHVCV</sequence>
<feature type="non-terminal residue" evidence="1">
    <location>
        <position position="60"/>
    </location>
</feature>
<gene>
    <name evidence="1" type="primary">ORF55790</name>
</gene>
<organism evidence="1">
    <name type="scientific">Arion vulgaris</name>
    <dbReference type="NCBI Taxonomy" id="1028688"/>
    <lineage>
        <taxon>Eukaryota</taxon>
        <taxon>Metazoa</taxon>
        <taxon>Spiralia</taxon>
        <taxon>Lophotrochozoa</taxon>
        <taxon>Mollusca</taxon>
        <taxon>Gastropoda</taxon>
        <taxon>Heterobranchia</taxon>
        <taxon>Euthyneura</taxon>
        <taxon>Panpulmonata</taxon>
        <taxon>Eupulmonata</taxon>
        <taxon>Stylommatophora</taxon>
        <taxon>Helicina</taxon>
        <taxon>Arionoidea</taxon>
        <taxon>Arionidae</taxon>
        <taxon>Arion</taxon>
    </lineage>
</organism>
<dbReference type="AlphaFoldDB" id="A0A0B6ZCR0"/>